<evidence type="ECO:0000256" key="1">
    <source>
        <dbReference type="SAM" id="Phobius"/>
    </source>
</evidence>
<dbReference type="InterPro" id="IPR021330">
    <property type="entry name" value="DUF2939"/>
</dbReference>
<reference evidence="2 3" key="1">
    <citation type="submission" date="2012-05" db="EMBL/GenBank/DDBJ databases">
        <title>Finished chromosome of genome of Chamaesiphon sp. PCC 6605.</title>
        <authorList>
            <consortium name="US DOE Joint Genome Institute"/>
            <person name="Gugger M."/>
            <person name="Coursin T."/>
            <person name="Rippka R."/>
            <person name="Tandeau De Marsac N."/>
            <person name="Huntemann M."/>
            <person name="Wei C.-L."/>
            <person name="Han J."/>
            <person name="Detter J.C."/>
            <person name="Han C."/>
            <person name="Tapia R."/>
            <person name="Chen A."/>
            <person name="Kyrpides N."/>
            <person name="Mavromatis K."/>
            <person name="Markowitz V."/>
            <person name="Szeto E."/>
            <person name="Ivanova N."/>
            <person name="Pagani I."/>
            <person name="Pati A."/>
            <person name="Goodwin L."/>
            <person name="Nordberg H.P."/>
            <person name="Cantor M.N."/>
            <person name="Hua S.X."/>
            <person name="Woyke T."/>
            <person name="Kerfeld C.A."/>
        </authorList>
    </citation>
    <scope>NUCLEOTIDE SEQUENCE [LARGE SCALE GENOMIC DNA]</scope>
    <source>
        <strain evidence="3">ATCC 27169 / PCC 6605</strain>
    </source>
</reference>
<dbReference type="Proteomes" id="UP000010366">
    <property type="component" value="Chromosome"/>
</dbReference>
<dbReference type="HOGENOM" id="CLU_089890_1_0_3"/>
<evidence type="ECO:0000313" key="3">
    <source>
        <dbReference type="Proteomes" id="UP000010366"/>
    </source>
</evidence>
<organism evidence="2 3">
    <name type="scientific">Chamaesiphon minutus (strain ATCC 27169 / PCC 6605)</name>
    <dbReference type="NCBI Taxonomy" id="1173020"/>
    <lineage>
        <taxon>Bacteria</taxon>
        <taxon>Bacillati</taxon>
        <taxon>Cyanobacteriota</taxon>
        <taxon>Cyanophyceae</taxon>
        <taxon>Gomontiellales</taxon>
        <taxon>Chamaesiphonaceae</taxon>
        <taxon>Chamaesiphon</taxon>
    </lineage>
</organism>
<dbReference type="Pfam" id="PF11159">
    <property type="entry name" value="DUF2939"/>
    <property type="match status" value="1"/>
</dbReference>
<keyword evidence="1" id="KW-0812">Transmembrane</keyword>
<dbReference type="AlphaFoldDB" id="K9UDJ0"/>
<proteinExistence type="predicted"/>
<feature type="transmembrane region" description="Helical" evidence="1">
    <location>
        <begin position="21"/>
        <end position="42"/>
    </location>
</feature>
<evidence type="ECO:0008006" key="4">
    <source>
        <dbReference type="Google" id="ProtNLM"/>
    </source>
</evidence>
<keyword evidence="1" id="KW-1133">Transmembrane helix</keyword>
<name>K9UDJ0_CHAP6</name>
<dbReference type="RefSeq" id="WP_015158675.1">
    <property type="nucleotide sequence ID" value="NC_019697.1"/>
</dbReference>
<evidence type="ECO:0000313" key="2">
    <source>
        <dbReference type="EMBL" id="AFY92491.1"/>
    </source>
</evidence>
<dbReference type="STRING" id="1173020.Cha6605_1295"/>
<sequence>MFDSLSEQLRDRFKSIERKTVIIGAAVGAGVVALASGGIYYAPYLTIDNLKNATANRNTDALSESIDFPALRMSIKENVKIQVLKQMAGAEAPTSTKMTPAQVEKTIDPLVDKLVTPEGIERLMHDKIPEAKIDLSNLDRDMNKSDLTMGYESFDRFVVRITDKVDRSKNVSLILKRSGLGWKLAGIDIAKFS</sequence>
<protein>
    <recommendedName>
        <fullName evidence="4">DUF2939 domain-containing protein</fullName>
    </recommendedName>
</protein>
<keyword evidence="3" id="KW-1185">Reference proteome</keyword>
<dbReference type="EMBL" id="CP003600">
    <property type="protein sequence ID" value="AFY92491.1"/>
    <property type="molecule type" value="Genomic_DNA"/>
</dbReference>
<dbReference type="OrthoDB" id="5739641at2"/>
<accession>K9UDJ0</accession>
<dbReference type="KEGG" id="cmp:Cha6605_1295"/>
<gene>
    <name evidence="2" type="ORF">Cha6605_1295</name>
</gene>
<keyword evidence="1" id="KW-0472">Membrane</keyword>